<evidence type="ECO:0000313" key="3">
    <source>
        <dbReference type="Proteomes" id="UP000051952"/>
    </source>
</evidence>
<organism evidence="2 3">
    <name type="scientific">Bodo saltans</name>
    <name type="common">Flagellated protozoan</name>
    <dbReference type="NCBI Taxonomy" id="75058"/>
    <lineage>
        <taxon>Eukaryota</taxon>
        <taxon>Discoba</taxon>
        <taxon>Euglenozoa</taxon>
        <taxon>Kinetoplastea</taxon>
        <taxon>Metakinetoplastina</taxon>
        <taxon>Eubodonida</taxon>
        <taxon>Bodonidae</taxon>
        <taxon>Bodo</taxon>
    </lineage>
</organism>
<dbReference type="AlphaFoldDB" id="A0A0S4JL07"/>
<sequence>MSESGTSTGSIDDDEWNRIPCSRALWKWRSLHTGGSSIVSSRGNSHGGGPLRPAERPASWPSARGYGQLVYHDGKLYLHGGQSTINEPTGESLHYKDLQAYDIESEQWTTLPSALHDRMAHSMHVVEFKGEHLLLVYGGFDPQGLKPELFDLQRKQWLLGSIGMCERRMMDEILLEREESSSSETPSNPGEEKRGGSHHHNNEVGGNGLTTDAMVALSSTDFLSRPQHRMRKRMVKRPHHFEYRDSVNRYLHSSVQSKTSTDASTKIFMYGGTDSQSGKTFKDLVVIELTDTIMDDSSSHNPCFEMTRPECGGDSPGARLGHQACMLGTDAMLLYGGMGDPSDDGGEGGASGMTPKEDLYLVFRLDLATFMWSTIDVNKVPPCRMLFCMCSDQTNSRIIVFGGRHTDAEEDDVDEEYEESQEESDDGGQNKFVDAFIGQITADIEPTNSAQLKHNITWRRAASHDGPFPREISVAACCSMVAGSTRSRLTSEDETKRGHGVHCYIFGGENCDAVCMDGLTELTIDANALQDDDEVAHEGADASLSEDRMLVRAIQEDEVPLAVATTDSSAVSADVPPYRNQEPPSALGLSNTGSVMSIHSHSTASPTTIGPQQTRQSSMLNAPPSEEVPCLLQALVDAVSHTNEVVRRGFDDMRQRFGAVEGRLATLEDRMLQLERRDNGSLHPHQQLINASLRESIAAINKDLALRR</sequence>
<dbReference type="OrthoDB" id="45365at2759"/>
<feature type="region of interest" description="Disordered" evidence="1">
    <location>
        <begin position="177"/>
        <end position="209"/>
    </location>
</feature>
<evidence type="ECO:0000256" key="1">
    <source>
        <dbReference type="SAM" id="MobiDB-lite"/>
    </source>
</evidence>
<feature type="region of interest" description="Disordered" evidence="1">
    <location>
        <begin position="407"/>
        <end position="430"/>
    </location>
</feature>
<gene>
    <name evidence="2" type="ORF">BSAL_30040</name>
</gene>
<feature type="compositionally biased region" description="Acidic residues" evidence="1">
    <location>
        <begin position="408"/>
        <end position="426"/>
    </location>
</feature>
<keyword evidence="3" id="KW-1185">Reference proteome</keyword>
<proteinExistence type="predicted"/>
<accession>A0A0S4JL07</accession>
<feature type="region of interest" description="Disordered" evidence="1">
    <location>
        <begin position="598"/>
        <end position="622"/>
    </location>
</feature>
<name>A0A0S4JL07_BODSA</name>
<dbReference type="Gene3D" id="2.120.10.80">
    <property type="entry name" value="Kelch-type beta propeller"/>
    <property type="match status" value="2"/>
</dbReference>
<feature type="region of interest" description="Disordered" evidence="1">
    <location>
        <begin position="37"/>
        <end position="60"/>
    </location>
</feature>
<reference evidence="3" key="1">
    <citation type="submission" date="2015-09" db="EMBL/GenBank/DDBJ databases">
        <authorList>
            <consortium name="Pathogen Informatics"/>
        </authorList>
    </citation>
    <scope>NUCLEOTIDE SEQUENCE [LARGE SCALE GENOMIC DNA]</scope>
    <source>
        <strain evidence="3">Lake Konstanz</strain>
    </source>
</reference>
<dbReference type="VEuPathDB" id="TriTrypDB:BSAL_30040"/>
<dbReference type="EMBL" id="CYKH01001888">
    <property type="protein sequence ID" value="CUG91064.1"/>
    <property type="molecule type" value="Genomic_DNA"/>
</dbReference>
<dbReference type="Proteomes" id="UP000051952">
    <property type="component" value="Unassembled WGS sequence"/>
</dbReference>
<evidence type="ECO:0000313" key="2">
    <source>
        <dbReference type="EMBL" id="CUG91064.1"/>
    </source>
</evidence>
<dbReference type="PANTHER" id="PTHR23244">
    <property type="entry name" value="KELCH REPEAT DOMAIN"/>
    <property type="match status" value="1"/>
</dbReference>
<dbReference type="SUPFAM" id="SSF117281">
    <property type="entry name" value="Kelch motif"/>
    <property type="match status" value="1"/>
</dbReference>
<feature type="compositionally biased region" description="Polar residues" evidence="1">
    <location>
        <begin position="598"/>
        <end position="620"/>
    </location>
</feature>
<dbReference type="InterPro" id="IPR015915">
    <property type="entry name" value="Kelch-typ_b-propeller"/>
</dbReference>
<protein>
    <submittedName>
        <fullName evidence="2">Uncharacterized protein</fullName>
    </submittedName>
</protein>